<dbReference type="GO" id="GO:0016323">
    <property type="term" value="C:basolateral plasma membrane"/>
    <property type="evidence" value="ECO:0007669"/>
    <property type="project" value="UniProtKB-ARBA"/>
</dbReference>
<evidence type="ECO:0000256" key="10">
    <source>
        <dbReference type="ARBA" id="ARBA00022989"/>
    </source>
</evidence>
<dbReference type="GO" id="GO:0098703">
    <property type="term" value="P:calcium ion import across plasma membrane"/>
    <property type="evidence" value="ECO:0007669"/>
    <property type="project" value="TreeGrafter"/>
</dbReference>
<keyword evidence="2" id="KW-0813">Transport</keyword>
<evidence type="ECO:0000256" key="14">
    <source>
        <dbReference type="SAM" id="MobiDB-lite"/>
    </source>
</evidence>
<dbReference type="GO" id="GO:0009581">
    <property type="term" value="P:detection of external stimulus"/>
    <property type="evidence" value="ECO:0007669"/>
    <property type="project" value="UniProtKB-ARBA"/>
</dbReference>
<evidence type="ECO:0000256" key="4">
    <source>
        <dbReference type="ARBA" id="ARBA00022673"/>
    </source>
</evidence>
<dbReference type="PRINTS" id="PR01630">
    <property type="entry name" value="LVDCCALPHA1"/>
</dbReference>
<dbReference type="InterPro" id="IPR005821">
    <property type="entry name" value="Ion_trans_dom"/>
</dbReference>
<dbReference type="GO" id="GO:0009582">
    <property type="term" value="P:detection of abiotic stimulus"/>
    <property type="evidence" value="ECO:0007669"/>
    <property type="project" value="UniProtKB-ARBA"/>
</dbReference>
<evidence type="ECO:0000313" key="18">
    <source>
        <dbReference type="Proteomes" id="UP000280834"/>
    </source>
</evidence>
<dbReference type="InterPro" id="IPR050599">
    <property type="entry name" value="VDCC_alpha-1_subunit"/>
</dbReference>
<evidence type="ECO:0000256" key="3">
    <source>
        <dbReference type="ARBA" id="ARBA00022568"/>
    </source>
</evidence>
<dbReference type="Gene3D" id="1.20.120.350">
    <property type="entry name" value="Voltage-gated potassium channels. Chain C"/>
    <property type="match status" value="1"/>
</dbReference>
<feature type="transmembrane region" description="Helical" evidence="15">
    <location>
        <begin position="71"/>
        <end position="89"/>
    </location>
</feature>
<protein>
    <recommendedName>
        <fullName evidence="16">Ion transport domain-containing protein</fullName>
    </recommendedName>
</protein>
<keyword evidence="10 15" id="KW-1133">Transmembrane helix</keyword>
<gene>
    <name evidence="17" type="ORF">BTMF_LOCUS14808</name>
</gene>
<feature type="transmembrane region" description="Helical" evidence="15">
    <location>
        <begin position="134"/>
        <end position="154"/>
    </location>
</feature>
<keyword evidence="4" id="KW-0107">Calcium channel</keyword>
<dbReference type="Proteomes" id="UP000280834">
    <property type="component" value="Unassembled WGS sequence"/>
</dbReference>
<evidence type="ECO:0000256" key="9">
    <source>
        <dbReference type="ARBA" id="ARBA00022882"/>
    </source>
</evidence>
<keyword evidence="13" id="KW-0407">Ion channel</keyword>
<feature type="compositionally biased region" description="Acidic residues" evidence="14">
    <location>
        <begin position="8"/>
        <end position="37"/>
    </location>
</feature>
<dbReference type="GO" id="GO:0019722">
    <property type="term" value="P:calcium-mediated signaling"/>
    <property type="evidence" value="ECO:0007669"/>
    <property type="project" value="UniProtKB-ARBA"/>
</dbReference>
<evidence type="ECO:0000256" key="6">
    <source>
        <dbReference type="ARBA" id="ARBA00022723"/>
    </source>
</evidence>
<evidence type="ECO:0000256" key="8">
    <source>
        <dbReference type="ARBA" id="ARBA00022837"/>
    </source>
</evidence>
<accession>A0A3P7ZE61</accession>
<dbReference type="GO" id="GO:0005891">
    <property type="term" value="C:voltage-gated calcium channel complex"/>
    <property type="evidence" value="ECO:0007669"/>
    <property type="project" value="InterPro"/>
</dbReference>
<reference evidence="17 18" key="1">
    <citation type="submission" date="2018-11" db="EMBL/GenBank/DDBJ databases">
        <authorList>
            <consortium name="Pathogen Informatics"/>
        </authorList>
    </citation>
    <scope>NUCLEOTIDE SEQUENCE [LARGE SCALE GENOMIC DNA]</scope>
</reference>
<evidence type="ECO:0000256" key="5">
    <source>
        <dbReference type="ARBA" id="ARBA00022692"/>
    </source>
</evidence>
<keyword evidence="18" id="KW-1185">Reference proteome</keyword>
<keyword evidence="3" id="KW-0109">Calcium transport</keyword>
<evidence type="ECO:0000256" key="1">
    <source>
        <dbReference type="ARBA" id="ARBA00004141"/>
    </source>
</evidence>
<keyword evidence="12 15" id="KW-0472">Membrane</keyword>
<evidence type="ECO:0000259" key="16">
    <source>
        <dbReference type="Pfam" id="PF00520"/>
    </source>
</evidence>
<dbReference type="GO" id="GO:0050906">
    <property type="term" value="P:detection of stimulus involved in sensory perception"/>
    <property type="evidence" value="ECO:0007669"/>
    <property type="project" value="UniProtKB-ARBA"/>
</dbReference>
<evidence type="ECO:0000256" key="15">
    <source>
        <dbReference type="SAM" id="Phobius"/>
    </source>
</evidence>
<keyword evidence="11" id="KW-0406">Ion transport</keyword>
<evidence type="ECO:0000256" key="2">
    <source>
        <dbReference type="ARBA" id="ARBA00022448"/>
    </source>
</evidence>
<keyword evidence="7" id="KW-0677">Repeat</keyword>
<sequence length="178" mass="21406">MDWINQAEDIEPVNDDEQEDEQQFNGEELDEETDEKTDDSRPSWWKKRLRRMQKLNRRCRRGCRRLVKSQTFYWLVIVLVLLNTLVLTTEHYKQEPWLDHFQTVANLFFVILFSMEMILKMYSLGLTTYTTSQFNRFDCFVVISSIVEFVLVYFDLMKPLGVSVLRSARLLRIFKVTK</sequence>
<dbReference type="SUPFAM" id="SSF81324">
    <property type="entry name" value="Voltage-gated potassium channels"/>
    <property type="match status" value="1"/>
</dbReference>
<evidence type="ECO:0000256" key="7">
    <source>
        <dbReference type="ARBA" id="ARBA00022737"/>
    </source>
</evidence>
<dbReference type="InterPro" id="IPR027359">
    <property type="entry name" value="Volt_channel_dom_sf"/>
</dbReference>
<organism evidence="17 18">
    <name type="scientific">Brugia timori</name>
    <dbReference type="NCBI Taxonomy" id="42155"/>
    <lineage>
        <taxon>Eukaryota</taxon>
        <taxon>Metazoa</taxon>
        <taxon>Ecdysozoa</taxon>
        <taxon>Nematoda</taxon>
        <taxon>Chromadorea</taxon>
        <taxon>Rhabditida</taxon>
        <taxon>Spirurina</taxon>
        <taxon>Spiruromorpha</taxon>
        <taxon>Filarioidea</taxon>
        <taxon>Onchocercidae</taxon>
        <taxon>Brugia</taxon>
    </lineage>
</organism>
<evidence type="ECO:0000256" key="13">
    <source>
        <dbReference type="ARBA" id="ARBA00023303"/>
    </source>
</evidence>
<dbReference type="GO" id="GO:0042045">
    <property type="term" value="P:epithelial fluid transport"/>
    <property type="evidence" value="ECO:0007669"/>
    <property type="project" value="UniProtKB-ARBA"/>
</dbReference>
<keyword evidence="8" id="KW-0106">Calcium</keyword>
<comment type="subcellular location">
    <subcellularLocation>
        <location evidence="1">Membrane</location>
        <topology evidence="1">Multi-pass membrane protein</topology>
    </subcellularLocation>
</comment>
<evidence type="ECO:0000256" key="12">
    <source>
        <dbReference type="ARBA" id="ARBA00023136"/>
    </source>
</evidence>
<dbReference type="EMBL" id="UZAG01021644">
    <property type="protein sequence ID" value="VDO51148.1"/>
    <property type="molecule type" value="Genomic_DNA"/>
</dbReference>
<feature type="domain" description="Ion transport" evidence="16">
    <location>
        <begin position="70"/>
        <end position="177"/>
    </location>
</feature>
<keyword evidence="5 15" id="KW-0812">Transmembrane</keyword>
<dbReference type="InterPro" id="IPR005446">
    <property type="entry name" value="VDCC_L_a1su"/>
</dbReference>
<dbReference type="GO" id="GO:0046872">
    <property type="term" value="F:metal ion binding"/>
    <property type="evidence" value="ECO:0007669"/>
    <property type="project" value="UniProtKB-KW"/>
</dbReference>
<keyword evidence="6" id="KW-0479">Metal-binding</keyword>
<dbReference type="FunFam" id="1.20.120.350:FF:000001">
    <property type="entry name" value="Voltage-dependent L-type calcium channel subunit alpha"/>
    <property type="match status" value="1"/>
</dbReference>
<evidence type="ECO:0000256" key="11">
    <source>
        <dbReference type="ARBA" id="ARBA00023065"/>
    </source>
</evidence>
<dbReference type="GO" id="GO:0008331">
    <property type="term" value="F:high voltage-gated calcium channel activity"/>
    <property type="evidence" value="ECO:0007669"/>
    <property type="project" value="TreeGrafter"/>
</dbReference>
<feature type="region of interest" description="Disordered" evidence="14">
    <location>
        <begin position="1"/>
        <end position="41"/>
    </location>
</feature>
<evidence type="ECO:0000313" key="17">
    <source>
        <dbReference type="EMBL" id="VDO51148.1"/>
    </source>
</evidence>
<name>A0A3P7ZE61_9BILA</name>
<dbReference type="GO" id="GO:0016322">
    <property type="term" value="P:neuron remodeling"/>
    <property type="evidence" value="ECO:0007669"/>
    <property type="project" value="UniProtKB-ARBA"/>
</dbReference>
<dbReference type="PANTHER" id="PTHR45628">
    <property type="entry name" value="VOLTAGE-DEPENDENT CALCIUM CHANNEL TYPE A SUBUNIT ALPHA-1"/>
    <property type="match status" value="1"/>
</dbReference>
<feature type="transmembrane region" description="Helical" evidence="15">
    <location>
        <begin position="101"/>
        <end position="122"/>
    </location>
</feature>
<dbReference type="PANTHER" id="PTHR45628:SF1">
    <property type="entry name" value="VOLTAGE-DEPENDENT CALCIUM CHANNEL TYPE D SUBUNIT ALPHA-1"/>
    <property type="match status" value="1"/>
</dbReference>
<dbReference type="Pfam" id="PF00520">
    <property type="entry name" value="Ion_trans"/>
    <property type="match status" value="1"/>
</dbReference>
<keyword evidence="9" id="KW-0851">Voltage-gated channel</keyword>
<proteinExistence type="predicted"/>
<dbReference type="AlphaFoldDB" id="A0A3P7ZE61"/>